<feature type="region of interest" description="Disordered" evidence="1">
    <location>
        <begin position="249"/>
        <end position="276"/>
    </location>
</feature>
<dbReference type="PANTHER" id="PTHR13169:SF0">
    <property type="entry name" value="UBIQUITIN-LIKE PROTEIN 3"/>
    <property type="match status" value="1"/>
</dbReference>
<dbReference type="Pfam" id="PF13881">
    <property type="entry name" value="Rad60-SLD_2"/>
    <property type="match status" value="1"/>
</dbReference>
<keyword evidence="4" id="KW-1185">Reference proteome</keyword>
<feature type="compositionally biased region" description="Basic and acidic residues" evidence="1">
    <location>
        <begin position="251"/>
        <end position="264"/>
    </location>
</feature>
<protein>
    <submittedName>
        <fullName evidence="3">Membrane-anchored ubiquitin-fold protein 6</fullName>
    </submittedName>
</protein>
<dbReference type="InterPro" id="IPR000626">
    <property type="entry name" value="Ubiquitin-like_dom"/>
</dbReference>
<dbReference type="PANTHER" id="PTHR13169">
    <property type="entry name" value="UBIQUITIN-LIKE PROTEIN 3 HCG-1 PROTEIN"/>
    <property type="match status" value="1"/>
</dbReference>
<reference evidence="3" key="1">
    <citation type="submission" date="2020-07" db="EMBL/GenBank/DDBJ databases">
        <title>Ethylene signaling mediates host invasion by parasitic plants.</title>
        <authorList>
            <person name="Yoshida S."/>
        </authorList>
    </citation>
    <scope>NUCLEOTIDE SEQUENCE</scope>
    <source>
        <strain evidence="3">Okayama</strain>
    </source>
</reference>
<dbReference type="Gene3D" id="3.10.20.90">
    <property type="entry name" value="Phosphatidylinositol 3-kinase Catalytic Subunit, Chain A, domain 1"/>
    <property type="match status" value="1"/>
</dbReference>
<evidence type="ECO:0000256" key="1">
    <source>
        <dbReference type="SAM" id="MobiDB-lite"/>
    </source>
</evidence>
<dbReference type="Proteomes" id="UP000653305">
    <property type="component" value="Unassembled WGS sequence"/>
</dbReference>
<dbReference type="SUPFAM" id="SSF54236">
    <property type="entry name" value="Ubiquitin-like"/>
    <property type="match status" value="1"/>
</dbReference>
<dbReference type="CDD" id="cd01814">
    <property type="entry name" value="Ubl_MUBs_plant"/>
    <property type="match status" value="1"/>
</dbReference>
<name>A0A830B3K7_9LAMI</name>
<gene>
    <name evidence="3" type="ORF">PHJA_000047900</name>
</gene>
<feature type="domain" description="Ubiquitin-like" evidence="2">
    <location>
        <begin position="7"/>
        <end position="75"/>
    </location>
</feature>
<accession>A0A830B3K7</accession>
<dbReference type="InterPro" id="IPR029071">
    <property type="entry name" value="Ubiquitin-like_domsf"/>
</dbReference>
<sequence>MALDELIELKFRLADGSDIGPTKYNASATVTSLKEKIIAQWPKEKENGPKSINDIKLINAGKILENNRTIAESRIPLSEVPGGVITMLVVVRPPLPDKHSVWRKVCEMFESVEIAELIFSEDILPISFLPLFDRNPPFSHNPLCNLLPSPVKIGGGCLSLSVVGGEPGGRRSATSHHSNVAQRRRPVLASSSPDSREDPANRSETPPFWRRRASTLLLRRRPPHPLNLKFSKRNLMKQCFLLNRCRRSDRRRGGDDETRRRDLSARPAGAAVAPPSATGVDARFNEFGAGVVAVDGQWQNRDKASKNNFFMF</sequence>
<feature type="region of interest" description="Disordered" evidence="1">
    <location>
        <begin position="166"/>
        <end position="206"/>
    </location>
</feature>
<evidence type="ECO:0000259" key="2">
    <source>
        <dbReference type="PROSITE" id="PS50053"/>
    </source>
</evidence>
<evidence type="ECO:0000313" key="3">
    <source>
        <dbReference type="EMBL" id="GFP79044.1"/>
    </source>
</evidence>
<dbReference type="InterPro" id="IPR039540">
    <property type="entry name" value="UBL3-like_ubiquitin_dom"/>
</dbReference>
<proteinExistence type="predicted"/>
<dbReference type="InterPro" id="IPR040015">
    <property type="entry name" value="UBL3-like"/>
</dbReference>
<comment type="caution">
    <text evidence="3">The sequence shown here is derived from an EMBL/GenBank/DDBJ whole genome shotgun (WGS) entry which is preliminary data.</text>
</comment>
<dbReference type="EMBL" id="BMAC01000003">
    <property type="protein sequence ID" value="GFP79044.1"/>
    <property type="molecule type" value="Genomic_DNA"/>
</dbReference>
<dbReference type="PROSITE" id="PS50053">
    <property type="entry name" value="UBIQUITIN_2"/>
    <property type="match status" value="1"/>
</dbReference>
<organism evidence="3 4">
    <name type="scientific">Phtheirospermum japonicum</name>
    <dbReference type="NCBI Taxonomy" id="374723"/>
    <lineage>
        <taxon>Eukaryota</taxon>
        <taxon>Viridiplantae</taxon>
        <taxon>Streptophyta</taxon>
        <taxon>Embryophyta</taxon>
        <taxon>Tracheophyta</taxon>
        <taxon>Spermatophyta</taxon>
        <taxon>Magnoliopsida</taxon>
        <taxon>eudicotyledons</taxon>
        <taxon>Gunneridae</taxon>
        <taxon>Pentapetalae</taxon>
        <taxon>asterids</taxon>
        <taxon>lamiids</taxon>
        <taxon>Lamiales</taxon>
        <taxon>Orobanchaceae</taxon>
        <taxon>Orobanchaceae incertae sedis</taxon>
        <taxon>Phtheirospermum</taxon>
    </lineage>
</organism>
<evidence type="ECO:0000313" key="4">
    <source>
        <dbReference type="Proteomes" id="UP000653305"/>
    </source>
</evidence>
<dbReference type="AlphaFoldDB" id="A0A830B3K7"/>
<dbReference type="OrthoDB" id="1043111at2759"/>